<comment type="similarity">
    <text evidence="1 8">Belongs to the SOS response-associated peptidase family.</text>
</comment>
<reference evidence="9 10" key="1">
    <citation type="submission" date="2020-02" db="EMBL/GenBank/DDBJ databases">
        <authorList>
            <person name="Li X.-J."/>
            <person name="Han X.-M."/>
        </authorList>
    </citation>
    <scope>NUCLEOTIDE SEQUENCE [LARGE SCALE GENOMIC DNA]</scope>
    <source>
        <strain evidence="9 10">CCTCC AB 2017055</strain>
    </source>
</reference>
<dbReference type="GO" id="GO:0006508">
    <property type="term" value="P:proteolysis"/>
    <property type="evidence" value="ECO:0007669"/>
    <property type="project" value="UniProtKB-KW"/>
</dbReference>
<dbReference type="InterPro" id="IPR036590">
    <property type="entry name" value="SRAP-like"/>
</dbReference>
<dbReference type="GO" id="GO:0008233">
    <property type="term" value="F:peptidase activity"/>
    <property type="evidence" value="ECO:0007669"/>
    <property type="project" value="UniProtKB-KW"/>
</dbReference>
<dbReference type="GO" id="GO:0016829">
    <property type="term" value="F:lyase activity"/>
    <property type="evidence" value="ECO:0007669"/>
    <property type="project" value="UniProtKB-KW"/>
</dbReference>
<evidence type="ECO:0000256" key="8">
    <source>
        <dbReference type="RuleBase" id="RU364100"/>
    </source>
</evidence>
<dbReference type="Proteomes" id="UP000475214">
    <property type="component" value="Unassembled WGS sequence"/>
</dbReference>
<dbReference type="PANTHER" id="PTHR13604:SF0">
    <property type="entry name" value="ABASIC SITE PROCESSING PROTEIN HMCES"/>
    <property type="match status" value="1"/>
</dbReference>
<keyword evidence="5" id="KW-0190">Covalent protein-DNA linkage</keyword>
<evidence type="ECO:0000313" key="9">
    <source>
        <dbReference type="EMBL" id="NEE02570.1"/>
    </source>
</evidence>
<dbReference type="GO" id="GO:0003697">
    <property type="term" value="F:single-stranded DNA binding"/>
    <property type="evidence" value="ECO:0007669"/>
    <property type="project" value="InterPro"/>
</dbReference>
<evidence type="ECO:0000256" key="7">
    <source>
        <dbReference type="ARBA" id="ARBA00023239"/>
    </source>
</evidence>
<evidence type="ECO:0000256" key="3">
    <source>
        <dbReference type="ARBA" id="ARBA00022763"/>
    </source>
</evidence>
<evidence type="ECO:0000256" key="2">
    <source>
        <dbReference type="ARBA" id="ARBA00022670"/>
    </source>
</evidence>
<evidence type="ECO:0000313" key="10">
    <source>
        <dbReference type="Proteomes" id="UP000475214"/>
    </source>
</evidence>
<keyword evidence="3" id="KW-0227">DNA damage</keyword>
<dbReference type="Pfam" id="PF02586">
    <property type="entry name" value="SRAP"/>
    <property type="match status" value="1"/>
</dbReference>
<dbReference type="PANTHER" id="PTHR13604">
    <property type="entry name" value="DC12-RELATED"/>
    <property type="match status" value="1"/>
</dbReference>
<keyword evidence="6" id="KW-0238">DNA-binding</keyword>
<evidence type="ECO:0000256" key="4">
    <source>
        <dbReference type="ARBA" id="ARBA00022801"/>
    </source>
</evidence>
<evidence type="ECO:0000256" key="5">
    <source>
        <dbReference type="ARBA" id="ARBA00023124"/>
    </source>
</evidence>
<keyword evidence="2 8" id="KW-0645">Protease</keyword>
<comment type="caution">
    <text evidence="9">The sequence shown here is derived from an EMBL/GenBank/DDBJ whole genome shotgun (WGS) entry which is preliminary data.</text>
</comment>
<keyword evidence="7" id="KW-0456">Lyase</keyword>
<evidence type="ECO:0000256" key="6">
    <source>
        <dbReference type="ARBA" id="ARBA00023125"/>
    </source>
</evidence>
<dbReference type="SUPFAM" id="SSF143081">
    <property type="entry name" value="BB1717-like"/>
    <property type="match status" value="1"/>
</dbReference>
<dbReference type="EMBL" id="JAAGOA010000015">
    <property type="protein sequence ID" value="NEE02570.1"/>
    <property type="molecule type" value="Genomic_DNA"/>
</dbReference>
<dbReference type="EC" id="3.4.-.-" evidence="8"/>
<evidence type="ECO:0000256" key="1">
    <source>
        <dbReference type="ARBA" id="ARBA00008136"/>
    </source>
</evidence>
<keyword evidence="4 8" id="KW-0378">Hydrolase</keyword>
<organism evidence="9 10">
    <name type="scientific">Phytoactinopolyspora halotolerans</name>
    <dbReference type="NCBI Taxonomy" id="1981512"/>
    <lineage>
        <taxon>Bacteria</taxon>
        <taxon>Bacillati</taxon>
        <taxon>Actinomycetota</taxon>
        <taxon>Actinomycetes</taxon>
        <taxon>Jiangellales</taxon>
        <taxon>Jiangellaceae</taxon>
        <taxon>Phytoactinopolyspora</taxon>
    </lineage>
</organism>
<gene>
    <name evidence="9" type="ORF">G1H10_20595</name>
</gene>
<accession>A0A6L9SEU6</accession>
<protein>
    <recommendedName>
        <fullName evidence="8">Abasic site processing protein</fullName>
        <ecNumber evidence="8">3.4.-.-</ecNumber>
    </recommendedName>
</protein>
<dbReference type="GO" id="GO:0106300">
    <property type="term" value="P:protein-DNA covalent cross-linking repair"/>
    <property type="evidence" value="ECO:0007669"/>
    <property type="project" value="InterPro"/>
</dbReference>
<sequence length="237" mass="26981">MCGRYVVSQDPDDLAEEFGVDRVDVRERLEPDWNVAPSKDVYAVLTRRDRDTGDQERRLATVRWGLIPSWAKDPSIGNRLINARVETAAEKPSFRRAFAARRCLLPADGFYEWRGEKKGKRQPFYIHPRDGMLAMAGLYEIWRDPTRSDDDPHRFRWSMVILTTDAVDEIGEIHDRMPMLVGREHWAEWLDPANGDVRGLTSLLAPAVPGVLDAYPVSTEVNKADNNGPQLIEPATL</sequence>
<dbReference type="RefSeq" id="WP_163741243.1">
    <property type="nucleotide sequence ID" value="NZ_JAAGOA010000015.1"/>
</dbReference>
<dbReference type="InterPro" id="IPR003738">
    <property type="entry name" value="SRAP"/>
</dbReference>
<proteinExistence type="inferred from homology"/>
<dbReference type="Gene3D" id="3.90.1680.10">
    <property type="entry name" value="SOS response associated peptidase-like"/>
    <property type="match status" value="1"/>
</dbReference>
<name>A0A6L9SEU6_9ACTN</name>
<keyword evidence="10" id="KW-1185">Reference proteome</keyword>
<dbReference type="AlphaFoldDB" id="A0A6L9SEU6"/>